<dbReference type="AlphaFoldDB" id="A0A9Q0RUV2"/>
<dbReference type="PANTHER" id="PTHR21586:SF0">
    <property type="entry name" value="PP2C-LIKE DOMAIN-CONTAINING PROTEIN CG9801"/>
    <property type="match status" value="1"/>
</dbReference>
<evidence type="ECO:0000313" key="4">
    <source>
        <dbReference type="Proteomes" id="UP001151699"/>
    </source>
</evidence>
<dbReference type="Gene3D" id="3.60.40.10">
    <property type="entry name" value="PPM-type phosphatase domain"/>
    <property type="match status" value="1"/>
</dbReference>
<dbReference type="PROSITE" id="PS51746">
    <property type="entry name" value="PPM_2"/>
    <property type="match status" value="1"/>
</dbReference>
<dbReference type="Proteomes" id="UP001151699">
    <property type="component" value="Unassembled WGS sequence"/>
</dbReference>
<evidence type="ECO:0000259" key="2">
    <source>
        <dbReference type="PROSITE" id="PS51746"/>
    </source>
</evidence>
<dbReference type="SMART" id="SM00332">
    <property type="entry name" value="PP2Cc"/>
    <property type="match status" value="1"/>
</dbReference>
<evidence type="ECO:0000256" key="1">
    <source>
        <dbReference type="SAM" id="MobiDB-lite"/>
    </source>
</evidence>
<dbReference type="InterPro" id="IPR036457">
    <property type="entry name" value="PPM-type-like_dom_sf"/>
</dbReference>
<dbReference type="OrthoDB" id="2556847at2759"/>
<evidence type="ECO:0000313" key="3">
    <source>
        <dbReference type="EMBL" id="KAJ6630923.1"/>
    </source>
</evidence>
<keyword evidence="4" id="KW-1185">Reference proteome</keyword>
<dbReference type="PANTHER" id="PTHR21586">
    <property type="entry name" value="TIPA"/>
    <property type="match status" value="1"/>
</dbReference>
<dbReference type="InterPro" id="IPR053287">
    <property type="entry name" value="PP2C-like_domain"/>
</dbReference>
<dbReference type="InterPro" id="IPR001932">
    <property type="entry name" value="PPM-type_phosphatase-like_dom"/>
</dbReference>
<feature type="domain" description="PPM-type phosphatase" evidence="2">
    <location>
        <begin position="279"/>
        <end position="520"/>
    </location>
</feature>
<feature type="region of interest" description="Disordered" evidence="1">
    <location>
        <begin position="510"/>
        <end position="557"/>
    </location>
</feature>
<dbReference type="SUPFAM" id="SSF81606">
    <property type="entry name" value="PP2C-like"/>
    <property type="match status" value="1"/>
</dbReference>
<reference evidence="3" key="1">
    <citation type="submission" date="2022-07" db="EMBL/GenBank/DDBJ databases">
        <authorList>
            <person name="Trinca V."/>
            <person name="Uliana J.V.C."/>
            <person name="Torres T.T."/>
            <person name="Ward R.J."/>
            <person name="Monesi N."/>
        </authorList>
    </citation>
    <scope>NUCLEOTIDE SEQUENCE</scope>
    <source>
        <strain evidence="3">HSMRA1968</strain>
        <tissue evidence="3">Whole embryos</tissue>
    </source>
</reference>
<name>A0A9Q0RUV2_9DIPT</name>
<dbReference type="EMBL" id="WJQU01002742">
    <property type="protein sequence ID" value="KAJ6630923.1"/>
    <property type="molecule type" value="Genomic_DNA"/>
</dbReference>
<feature type="region of interest" description="Disordered" evidence="1">
    <location>
        <begin position="129"/>
        <end position="170"/>
    </location>
</feature>
<protein>
    <submittedName>
        <fullName evidence="3">PP2C-like domain-containing protein</fullName>
    </submittedName>
</protein>
<comment type="caution">
    <text evidence="3">The sequence shown here is derived from an EMBL/GenBank/DDBJ whole genome shotgun (WGS) entry which is preliminary data.</text>
</comment>
<accession>A0A9Q0RUV2</accession>
<gene>
    <name evidence="3" type="primary">PP2C</name>
    <name evidence="3" type="ORF">Bhyg_15836</name>
</gene>
<feature type="compositionally biased region" description="Polar residues" evidence="1">
    <location>
        <begin position="511"/>
        <end position="524"/>
    </location>
</feature>
<organism evidence="3 4">
    <name type="scientific">Pseudolycoriella hygida</name>
    <dbReference type="NCBI Taxonomy" id="35572"/>
    <lineage>
        <taxon>Eukaryota</taxon>
        <taxon>Metazoa</taxon>
        <taxon>Ecdysozoa</taxon>
        <taxon>Arthropoda</taxon>
        <taxon>Hexapoda</taxon>
        <taxon>Insecta</taxon>
        <taxon>Pterygota</taxon>
        <taxon>Neoptera</taxon>
        <taxon>Endopterygota</taxon>
        <taxon>Diptera</taxon>
        <taxon>Nematocera</taxon>
        <taxon>Sciaroidea</taxon>
        <taxon>Sciaridae</taxon>
        <taxon>Pseudolycoriella</taxon>
    </lineage>
</organism>
<sequence length="736" mass="80747">MPSLRQRMTTYFRQLSFIAEPREDSRLAASLSPRNRSDDGSFITKYLEGKITKTCTTSAEIQHGKDPNDLPDIKLQTYETGPQTITAACTGPDEGLTGVKRSRLHLSAGPDIDFIDTIQDVELDIRRSSNTTKPKQFSRFRSDQNANKPFTRSRKGSKSHEQQVEAIGSDVKNEKATINVIVSLVSTTTTDKSMDTSKSKIEKSMKLASGDLNRNRETGTEVVTTSNSKDIMPNRISQDISLKEEEQLNNCTVTNSVEADVVAGVSNWKQDNDHAYGMAVSLYEKNYLTKEQAGSPIADCYGLVVRGNSAAMAIADGVNWGEGARLAARSAVQGSLEYLDTALFGQVPGGMATSTREVFVSLLRSFWEAHACILEIGGSLTTLTVAVVLPLQEEQTNGKFVVCVCNVGDSFGYVYSKENGVREITQGSHDITSMRDIRDAMGALGPVDGNKPELENLTLSLTIVDCGDIVFLTSDGISDNFDPVVGKFAEPFSTEALQMPTQQLAAKRQNKSTSAIQSTSTNRFSLPPIQAKPPKQPIINNTSSVPIRPPRHKKQTSITHTPVIASNHQTVTTSSSRPKFLRSHTVIEPRNSLTKTPVIKYPKSAAGLPLVTGPQRHALTLLRLEDLLCYGINGALQPCLSARNLCHLLIDFAKMITSAKRNILEQRELFYRVTTNANGVKREEELTKAQQRYARKRIVEGTTFLSLPGKLDHASVVAFTVGTESNRNSIYNETDF</sequence>
<dbReference type="Pfam" id="PF13672">
    <property type="entry name" value="PP2C_2"/>
    <property type="match status" value="1"/>
</dbReference>
<proteinExistence type="predicted"/>